<name>A0ACA9PPI9_9GLOM</name>
<accession>A0ACA9PPI9</accession>
<keyword evidence="2" id="KW-1185">Reference proteome</keyword>
<protein>
    <submittedName>
        <fullName evidence="1">6677_t:CDS:1</fullName>
    </submittedName>
</protein>
<evidence type="ECO:0000313" key="1">
    <source>
        <dbReference type="EMBL" id="CAG8718298.1"/>
    </source>
</evidence>
<sequence>MIVEDTLDEVWKKLEIFQKYTRSYLFGITSTNRQQLEKYQQKYTIIQFLLKLQKIYPPKYNFHEKELRTWQAMFVAYECTNITSISKNELSIEFWSKALNPSADKELLQNLHKNTIRSNKRGSDSKIHILSMIALKFKYHELIEELQ</sequence>
<proteinExistence type="predicted"/>
<dbReference type="Proteomes" id="UP000789920">
    <property type="component" value="Unassembled WGS sequence"/>
</dbReference>
<organism evidence="1 2">
    <name type="scientific">Racocetra persica</name>
    <dbReference type="NCBI Taxonomy" id="160502"/>
    <lineage>
        <taxon>Eukaryota</taxon>
        <taxon>Fungi</taxon>
        <taxon>Fungi incertae sedis</taxon>
        <taxon>Mucoromycota</taxon>
        <taxon>Glomeromycotina</taxon>
        <taxon>Glomeromycetes</taxon>
        <taxon>Diversisporales</taxon>
        <taxon>Gigasporaceae</taxon>
        <taxon>Racocetra</taxon>
    </lineage>
</organism>
<reference evidence="1" key="1">
    <citation type="submission" date="2021-06" db="EMBL/GenBank/DDBJ databases">
        <authorList>
            <person name="Kallberg Y."/>
            <person name="Tangrot J."/>
            <person name="Rosling A."/>
        </authorList>
    </citation>
    <scope>NUCLEOTIDE SEQUENCE</scope>
    <source>
        <strain evidence="1">MA461A</strain>
    </source>
</reference>
<gene>
    <name evidence="1" type="ORF">RPERSI_LOCUS11081</name>
</gene>
<dbReference type="EMBL" id="CAJVQC010022510">
    <property type="protein sequence ID" value="CAG8718298.1"/>
    <property type="molecule type" value="Genomic_DNA"/>
</dbReference>
<comment type="caution">
    <text evidence="1">The sequence shown here is derived from an EMBL/GenBank/DDBJ whole genome shotgun (WGS) entry which is preliminary data.</text>
</comment>
<evidence type="ECO:0000313" key="2">
    <source>
        <dbReference type="Proteomes" id="UP000789920"/>
    </source>
</evidence>
<feature type="non-terminal residue" evidence="1">
    <location>
        <position position="147"/>
    </location>
</feature>